<reference evidence="1" key="1">
    <citation type="submission" date="2009-12" db="EMBL/GenBank/DDBJ databases">
        <title>The Genome Sequence of Anolis carolinensis (Green Anole Lizard).</title>
        <authorList>
            <consortium name="The Genome Sequencing Platform"/>
            <person name="Di Palma F."/>
            <person name="Alfoldi J."/>
            <person name="Heiman D."/>
            <person name="Young S."/>
            <person name="Grabherr M."/>
            <person name="Johnson J."/>
            <person name="Lander E.S."/>
            <person name="Lindblad-Toh K."/>
        </authorList>
    </citation>
    <scope>NUCLEOTIDE SEQUENCE [LARGE SCALE GENOMIC DNA]</scope>
    <source>
        <strain evidence="1">JBL SC #1</strain>
    </source>
</reference>
<evidence type="ECO:0000313" key="2">
    <source>
        <dbReference type="Proteomes" id="UP000001646"/>
    </source>
</evidence>
<organism evidence="1 2">
    <name type="scientific">Anolis carolinensis</name>
    <name type="common">Green anole</name>
    <name type="synonym">American chameleon</name>
    <dbReference type="NCBI Taxonomy" id="28377"/>
    <lineage>
        <taxon>Eukaryota</taxon>
        <taxon>Metazoa</taxon>
        <taxon>Chordata</taxon>
        <taxon>Craniata</taxon>
        <taxon>Vertebrata</taxon>
        <taxon>Euteleostomi</taxon>
        <taxon>Lepidosauria</taxon>
        <taxon>Squamata</taxon>
        <taxon>Bifurcata</taxon>
        <taxon>Unidentata</taxon>
        <taxon>Episquamata</taxon>
        <taxon>Toxicofera</taxon>
        <taxon>Iguania</taxon>
        <taxon>Dactyloidae</taxon>
        <taxon>Anolis</taxon>
    </lineage>
</organism>
<accession>A0A803TQF2</accession>
<reference evidence="1" key="3">
    <citation type="submission" date="2025-09" db="UniProtKB">
        <authorList>
            <consortium name="Ensembl"/>
        </authorList>
    </citation>
    <scope>IDENTIFICATION</scope>
</reference>
<dbReference type="InParanoid" id="A0A803TQF2"/>
<dbReference type="AlphaFoldDB" id="A0A803TQF2"/>
<dbReference type="Proteomes" id="UP000001646">
    <property type="component" value="Unplaced"/>
</dbReference>
<sequence>RSPGRVKPPTINSPGLLLTYNFSIPAACFSHPPRALQWLQRKCF</sequence>
<reference evidence="1" key="2">
    <citation type="submission" date="2025-08" db="UniProtKB">
        <authorList>
            <consortium name="Ensembl"/>
        </authorList>
    </citation>
    <scope>IDENTIFICATION</scope>
</reference>
<protein>
    <submittedName>
        <fullName evidence="1">Uncharacterized protein</fullName>
    </submittedName>
</protein>
<name>A0A803TQF2_ANOCA</name>
<keyword evidence="2" id="KW-1185">Reference proteome</keyword>
<dbReference type="Ensembl" id="ENSACAT00000048642.1">
    <property type="protein sequence ID" value="ENSACAP00000037442.1"/>
    <property type="gene ID" value="ENSACAG00000037743.1"/>
</dbReference>
<evidence type="ECO:0000313" key="1">
    <source>
        <dbReference type="Ensembl" id="ENSACAP00000037442.1"/>
    </source>
</evidence>
<proteinExistence type="predicted"/>